<comment type="caution">
    <text evidence="2">The sequence shown here is derived from an EMBL/GenBank/DDBJ whole genome shotgun (WGS) entry which is preliminary data.</text>
</comment>
<organism evidence="2 3">
    <name type="scientific">Stylosanthes scabra</name>
    <dbReference type="NCBI Taxonomy" id="79078"/>
    <lineage>
        <taxon>Eukaryota</taxon>
        <taxon>Viridiplantae</taxon>
        <taxon>Streptophyta</taxon>
        <taxon>Embryophyta</taxon>
        <taxon>Tracheophyta</taxon>
        <taxon>Spermatophyta</taxon>
        <taxon>Magnoliopsida</taxon>
        <taxon>eudicotyledons</taxon>
        <taxon>Gunneridae</taxon>
        <taxon>Pentapetalae</taxon>
        <taxon>rosids</taxon>
        <taxon>fabids</taxon>
        <taxon>Fabales</taxon>
        <taxon>Fabaceae</taxon>
        <taxon>Papilionoideae</taxon>
        <taxon>50 kb inversion clade</taxon>
        <taxon>dalbergioids sensu lato</taxon>
        <taxon>Dalbergieae</taxon>
        <taxon>Pterocarpus clade</taxon>
        <taxon>Stylosanthes</taxon>
    </lineage>
</organism>
<feature type="compositionally biased region" description="Basic and acidic residues" evidence="1">
    <location>
        <begin position="84"/>
        <end position="96"/>
    </location>
</feature>
<feature type="region of interest" description="Disordered" evidence="1">
    <location>
        <begin position="1"/>
        <end position="20"/>
    </location>
</feature>
<protein>
    <submittedName>
        <fullName evidence="2">Uncharacterized protein</fullName>
    </submittedName>
</protein>
<feature type="compositionally biased region" description="Basic and acidic residues" evidence="1">
    <location>
        <begin position="1"/>
        <end position="11"/>
    </location>
</feature>
<evidence type="ECO:0000256" key="1">
    <source>
        <dbReference type="SAM" id="MobiDB-lite"/>
    </source>
</evidence>
<feature type="region of interest" description="Disordered" evidence="1">
    <location>
        <begin position="84"/>
        <end position="109"/>
    </location>
</feature>
<keyword evidence="3" id="KW-1185">Reference proteome</keyword>
<name>A0ABU6TJS9_9FABA</name>
<dbReference type="Proteomes" id="UP001341840">
    <property type="component" value="Unassembled WGS sequence"/>
</dbReference>
<dbReference type="EMBL" id="JASCZI010091042">
    <property type="protein sequence ID" value="MED6148624.1"/>
    <property type="molecule type" value="Genomic_DNA"/>
</dbReference>
<gene>
    <name evidence="2" type="ORF">PIB30_054795</name>
</gene>
<proteinExistence type="predicted"/>
<sequence>MQLEEEGHHEEEDNQSEDLEQALNRIRAKWERIRQKIAGKVIKVNENSYSVEQQDFMIDEILQKRQDDNGNPIDDYLKMMKESHNKSKGEEMKTQEASHGMNKKNDQKCQDTGTELMKIDLQEKKSMQEQEIKGQQQQQKKGKEIIIAKFNAQRLIKKYKARTGNTYYVEMPEDSDEDKTDGQK</sequence>
<reference evidence="2 3" key="1">
    <citation type="journal article" date="2023" name="Plants (Basel)">
        <title>Bridging the Gap: Combining Genomics and Transcriptomics Approaches to Understand Stylosanthes scabra, an Orphan Legume from the Brazilian Caatinga.</title>
        <authorList>
            <person name="Ferreira-Neto J.R.C."/>
            <person name="da Silva M.D."/>
            <person name="Binneck E."/>
            <person name="de Melo N.F."/>
            <person name="da Silva R.H."/>
            <person name="de Melo A.L.T.M."/>
            <person name="Pandolfi V."/>
            <person name="Bustamante F.O."/>
            <person name="Brasileiro-Vidal A.C."/>
            <person name="Benko-Iseppon A.M."/>
        </authorList>
    </citation>
    <scope>NUCLEOTIDE SEQUENCE [LARGE SCALE GENOMIC DNA]</scope>
    <source>
        <tissue evidence="2">Leaves</tissue>
    </source>
</reference>
<evidence type="ECO:0000313" key="2">
    <source>
        <dbReference type="EMBL" id="MED6148624.1"/>
    </source>
</evidence>
<accession>A0ABU6TJS9</accession>
<evidence type="ECO:0000313" key="3">
    <source>
        <dbReference type="Proteomes" id="UP001341840"/>
    </source>
</evidence>